<dbReference type="Proteomes" id="UP000053820">
    <property type="component" value="Unassembled WGS sequence"/>
</dbReference>
<dbReference type="EMBL" id="KN839865">
    <property type="protein sequence ID" value="KIJ61115.1"/>
    <property type="molecule type" value="Genomic_DNA"/>
</dbReference>
<name>A0A0C9VT71_9AGAM</name>
<sequence>DITYLSSLLDANPSLYLDELQERLLEARQVDVSIATICRALRSLALTRKHVATSAAQRDELLHAIWQAEYGDIPANYFV</sequence>
<accession>A0A0C9VT71</accession>
<organism evidence="1 2">
    <name type="scientific">Hydnomerulius pinastri MD-312</name>
    <dbReference type="NCBI Taxonomy" id="994086"/>
    <lineage>
        <taxon>Eukaryota</taxon>
        <taxon>Fungi</taxon>
        <taxon>Dikarya</taxon>
        <taxon>Basidiomycota</taxon>
        <taxon>Agaricomycotina</taxon>
        <taxon>Agaricomycetes</taxon>
        <taxon>Agaricomycetidae</taxon>
        <taxon>Boletales</taxon>
        <taxon>Boletales incertae sedis</taxon>
        <taxon>Leucogyrophana</taxon>
    </lineage>
</organism>
<gene>
    <name evidence="1" type="ORF">HYDPIDRAFT_64910</name>
</gene>
<protein>
    <submittedName>
        <fullName evidence="1">Uncharacterized protein</fullName>
    </submittedName>
</protein>
<keyword evidence="2" id="KW-1185">Reference proteome</keyword>
<reference evidence="1 2" key="1">
    <citation type="submission" date="2014-04" db="EMBL/GenBank/DDBJ databases">
        <title>Evolutionary Origins and Diversification of the Mycorrhizal Mutualists.</title>
        <authorList>
            <consortium name="DOE Joint Genome Institute"/>
            <consortium name="Mycorrhizal Genomics Consortium"/>
            <person name="Kohler A."/>
            <person name="Kuo A."/>
            <person name="Nagy L.G."/>
            <person name="Floudas D."/>
            <person name="Copeland A."/>
            <person name="Barry K.W."/>
            <person name="Cichocki N."/>
            <person name="Veneault-Fourrey C."/>
            <person name="LaButti K."/>
            <person name="Lindquist E.A."/>
            <person name="Lipzen A."/>
            <person name="Lundell T."/>
            <person name="Morin E."/>
            <person name="Murat C."/>
            <person name="Riley R."/>
            <person name="Ohm R."/>
            <person name="Sun H."/>
            <person name="Tunlid A."/>
            <person name="Henrissat B."/>
            <person name="Grigoriev I.V."/>
            <person name="Hibbett D.S."/>
            <person name="Martin F."/>
        </authorList>
    </citation>
    <scope>NUCLEOTIDE SEQUENCE [LARGE SCALE GENOMIC DNA]</scope>
    <source>
        <strain evidence="1 2">MD-312</strain>
    </source>
</reference>
<dbReference type="HOGENOM" id="CLU_056788_8_4_1"/>
<evidence type="ECO:0000313" key="1">
    <source>
        <dbReference type="EMBL" id="KIJ61115.1"/>
    </source>
</evidence>
<proteinExistence type="predicted"/>
<evidence type="ECO:0000313" key="2">
    <source>
        <dbReference type="Proteomes" id="UP000053820"/>
    </source>
</evidence>
<dbReference type="AlphaFoldDB" id="A0A0C9VT71"/>
<dbReference type="OrthoDB" id="3264182at2759"/>
<feature type="non-terminal residue" evidence="1">
    <location>
        <position position="79"/>
    </location>
</feature>
<feature type="non-terminal residue" evidence="1">
    <location>
        <position position="1"/>
    </location>
</feature>